<dbReference type="Gene3D" id="3.30.450.40">
    <property type="match status" value="1"/>
</dbReference>
<dbReference type="SUPFAM" id="SSF55781">
    <property type="entry name" value="GAF domain-like"/>
    <property type="match status" value="1"/>
</dbReference>
<comment type="caution">
    <text evidence="4">The sequence shown here is derived from an EMBL/GenBank/DDBJ whole genome shotgun (WGS) entry which is preliminary data.</text>
</comment>
<evidence type="ECO:0000256" key="2">
    <source>
        <dbReference type="SAM" id="Coils"/>
    </source>
</evidence>
<dbReference type="InterPro" id="IPR041522">
    <property type="entry name" value="CdaR_GGDEF"/>
</dbReference>
<dbReference type="InterPro" id="IPR042070">
    <property type="entry name" value="PucR_C-HTH_sf"/>
</dbReference>
<dbReference type="SMART" id="SM00065">
    <property type="entry name" value="GAF"/>
    <property type="match status" value="1"/>
</dbReference>
<feature type="domain" description="GAF" evidence="3">
    <location>
        <begin position="28"/>
        <end position="185"/>
    </location>
</feature>
<dbReference type="EMBL" id="BAAASD010000004">
    <property type="protein sequence ID" value="GAA2331887.1"/>
    <property type="molecule type" value="Genomic_DNA"/>
</dbReference>
<dbReference type="InterPro" id="IPR051448">
    <property type="entry name" value="CdaR-like_regulators"/>
</dbReference>
<dbReference type="Proteomes" id="UP001500253">
    <property type="component" value="Unassembled WGS sequence"/>
</dbReference>
<protein>
    <submittedName>
        <fullName evidence="4">Helix-turn-helix domain-containing protein</fullName>
    </submittedName>
</protein>
<gene>
    <name evidence="4" type="ORF">GCM10010246_13930</name>
</gene>
<dbReference type="InterPro" id="IPR025736">
    <property type="entry name" value="PucR_C-HTH_dom"/>
</dbReference>
<sequence>MSHDTELDRLRRWSDAVTEITRMVNSDSGAGLLDLIAARTAELTGYDFCSVQLHDAEHQSLLIAGSFGLDPRYVEHVNTDRPIRLRAGDDFYDSPSSRAFRERRTIEVASVADTVFAPWRPIAEEQGYRSMLAVPMVVEGEVVGVLTCYSRRPGEHAPTERDVAELMAGQAAVAIHTARLRRRERQALARLEESNHALQRHQKVLERADRMHRQLMRVVLADQGLEDVVQALARVLRAPVTIEDSSGAELVHADFLSSRARPLPPVADPAVAAALEAVQSRKQVTVVRPEESDGPAGDDFWVGPVVIGSEVVARLWVRAPSQGLGPLERRAVERGCLVVAMEMLKRRTALEVELRLSRDVLTDLLLGEGAHRPADLLALAGNLGHDLSVPHRVLVASLDGGRGAPRDPEVAGRRMVSAALRAADGIRPKPLVGLRQDTGIMLLPTASTSVRGPGEVAGRWRAELERLSSESRATVILGESCADVADYPAAFAVARGALRLATRGGPVGRVVDLAEFGIYTVLLRSSDPEPLLEFASAKLAPVRAHDERRGTDLLRTLRAYLEHGGRTSEVGAELMVHANTVLNRVARLENLLDVDLADPRARLEIQLALMVADVADATGVANHSPRA</sequence>
<evidence type="ECO:0000313" key="5">
    <source>
        <dbReference type="Proteomes" id="UP001500253"/>
    </source>
</evidence>
<dbReference type="Pfam" id="PF13556">
    <property type="entry name" value="HTH_30"/>
    <property type="match status" value="1"/>
</dbReference>
<dbReference type="Pfam" id="PF17853">
    <property type="entry name" value="GGDEF_2"/>
    <property type="match status" value="1"/>
</dbReference>
<comment type="similarity">
    <text evidence="1">Belongs to the CdaR family.</text>
</comment>
<evidence type="ECO:0000259" key="3">
    <source>
        <dbReference type="SMART" id="SM00065"/>
    </source>
</evidence>
<evidence type="ECO:0000256" key="1">
    <source>
        <dbReference type="ARBA" id="ARBA00006754"/>
    </source>
</evidence>
<dbReference type="Gene3D" id="1.10.10.2840">
    <property type="entry name" value="PucR C-terminal helix-turn-helix domain"/>
    <property type="match status" value="1"/>
</dbReference>
<proteinExistence type="inferred from homology"/>
<dbReference type="PANTHER" id="PTHR33744:SF1">
    <property type="entry name" value="DNA-BINDING TRANSCRIPTIONAL ACTIVATOR ADER"/>
    <property type="match status" value="1"/>
</dbReference>
<dbReference type="InterPro" id="IPR003018">
    <property type="entry name" value="GAF"/>
</dbReference>
<accession>A0ABN3FK18</accession>
<keyword evidence="2" id="KW-0175">Coiled coil</keyword>
<evidence type="ECO:0000313" key="4">
    <source>
        <dbReference type="EMBL" id="GAA2331887.1"/>
    </source>
</evidence>
<dbReference type="Pfam" id="PF01590">
    <property type="entry name" value="GAF"/>
    <property type="match status" value="1"/>
</dbReference>
<name>A0ABN3FK18_9ACTN</name>
<keyword evidence="5" id="KW-1185">Reference proteome</keyword>
<dbReference type="RefSeq" id="WP_346173577.1">
    <property type="nucleotide sequence ID" value="NZ_BAAASD010000004.1"/>
</dbReference>
<dbReference type="InterPro" id="IPR029016">
    <property type="entry name" value="GAF-like_dom_sf"/>
</dbReference>
<organism evidence="4 5">
    <name type="scientific">Streptomyces cuspidosporus</name>
    <dbReference type="NCBI Taxonomy" id="66882"/>
    <lineage>
        <taxon>Bacteria</taxon>
        <taxon>Bacillati</taxon>
        <taxon>Actinomycetota</taxon>
        <taxon>Actinomycetes</taxon>
        <taxon>Kitasatosporales</taxon>
        <taxon>Streptomycetaceae</taxon>
        <taxon>Streptomyces</taxon>
    </lineage>
</organism>
<feature type="coiled-coil region" evidence="2">
    <location>
        <begin position="181"/>
        <end position="211"/>
    </location>
</feature>
<reference evidence="4 5" key="1">
    <citation type="journal article" date="2019" name="Int. J. Syst. Evol. Microbiol.">
        <title>The Global Catalogue of Microorganisms (GCM) 10K type strain sequencing project: providing services to taxonomists for standard genome sequencing and annotation.</title>
        <authorList>
            <consortium name="The Broad Institute Genomics Platform"/>
            <consortium name="The Broad Institute Genome Sequencing Center for Infectious Disease"/>
            <person name="Wu L."/>
            <person name="Ma J."/>
        </authorList>
    </citation>
    <scope>NUCLEOTIDE SEQUENCE [LARGE SCALE GENOMIC DNA]</scope>
    <source>
        <strain evidence="4 5">JCM 4316</strain>
    </source>
</reference>
<dbReference type="PANTHER" id="PTHR33744">
    <property type="entry name" value="CARBOHYDRATE DIACID REGULATOR"/>
    <property type="match status" value="1"/>
</dbReference>